<dbReference type="InParanoid" id="C3Z1G0"/>
<evidence type="ECO:0000313" key="3">
    <source>
        <dbReference type="EMBL" id="EEN53578.1"/>
    </source>
</evidence>
<feature type="compositionally biased region" description="Low complexity" evidence="1">
    <location>
        <begin position="413"/>
        <end position="436"/>
    </location>
</feature>
<feature type="region of interest" description="Disordered" evidence="1">
    <location>
        <begin position="413"/>
        <end position="476"/>
    </location>
</feature>
<dbReference type="AlphaFoldDB" id="C3Z1G0"/>
<evidence type="ECO:0000256" key="2">
    <source>
        <dbReference type="SAM" id="Phobius"/>
    </source>
</evidence>
<organism>
    <name type="scientific">Branchiostoma floridae</name>
    <name type="common">Florida lancelet</name>
    <name type="synonym">Amphioxus</name>
    <dbReference type="NCBI Taxonomy" id="7739"/>
    <lineage>
        <taxon>Eukaryota</taxon>
        <taxon>Metazoa</taxon>
        <taxon>Chordata</taxon>
        <taxon>Cephalochordata</taxon>
        <taxon>Leptocardii</taxon>
        <taxon>Amphioxiformes</taxon>
        <taxon>Branchiostomatidae</taxon>
        <taxon>Branchiostoma</taxon>
    </lineage>
</organism>
<keyword evidence="2" id="KW-1133">Transmembrane helix</keyword>
<evidence type="ECO:0000256" key="1">
    <source>
        <dbReference type="SAM" id="MobiDB-lite"/>
    </source>
</evidence>
<feature type="transmembrane region" description="Helical" evidence="2">
    <location>
        <begin position="659"/>
        <end position="680"/>
    </location>
</feature>
<sequence length="712" mass="78159">MANCDDSDESNRYENEVLKVIREDNLLFTGREWTPLSALLRIQIERIRRRDFVVNYEDPENKSEQFVAPVTATKEETQSSGQATLIDEILLGLKRQLTGLIMEFEEVVGKFRDRQRALNAQMRQERETRRVKEDELAAQLSDLDQNIVVLKDALLPTLSQGDASTMSHLQDQVTQAQRSARRLVSTAEQAAEAGLELSEGATLREGIVVLHNSVQKLGQALSEFGSVLTSTGYGTPSQPVASLPPSLPPVPFTVVQPLACDLTDKSSEFEDEPKIFPVRSPPPPPTGDKWKVIRDGEDDYIPPVHGPSVGSLGTLHDLDYHARNAETDSEVSQQKRYPYESALNRFWAKSHPGREESTETSLERASSPSGMESASKSSQRRSLVDVEAWLSTQESDACYADIGDDRSFKITSSAAAPSGASTQHGTSTASTLGTLSDESASTYASGRSDVTGGFTPRSTKDEEPRTETPYDASRSESTWSSVKRELFFTAVESDKTAEASTLASEPDGKVQLTATPSPAKQDAPSASKQPHEKHVLKRNSLVGLFPYTSLTPAEDRVQEKVRHSHRVLPFSAFVSSTDREKFSSPNKTAAPPGGRIFPASRMTEIRRGLEFGKRVAARSLHGKSLVPGTGTSWVTRQESAEGRISYYLELARPMLKRSLVTSATVLSVGLLLAFFAMLFLPQEVNLELRSTLSSYAASSRVFKVKNFGLPPT</sequence>
<keyword evidence="2" id="KW-0812">Transmembrane</keyword>
<feature type="region of interest" description="Disordered" evidence="1">
    <location>
        <begin position="497"/>
        <end position="533"/>
    </location>
</feature>
<feature type="region of interest" description="Disordered" evidence="1">
    <location>
        <begin position="348"/>
        <end position="384"/>
    </location>
</feature>
<keyword evidence="2" id="KW-0472">Membrane</keyword>
<accession>C3Z1G0</accession>
<reference evidence="3" key="1">
    <citation type="journal article" date="2008" name="Nature">
        <title>The amphioxus genome and the evolution of the chordate karyotype.</title>
        <authorList>
            <consortium name="US DOE Joint Genome Institute (JGI-PGF)"/>
            <person name="Putnam N.H."/>
            <person name="Butts T."/>
            <person name="Ferrier D.E.K."/>
            <person name="Furlong R.F."/>
            <person name="Hellsten U."/>
            <person name="Kawashima T."/>
            <person name="Robinson-Rechavi M."/>
            <person name="Shoguchi E."/>
            <person name="Terry A."/>
            <person name="Yu J.-K."/>
            <person name="Benito-Gutierrez E.L."/>
            <person name="Dubchak I."/>
            <person name="Garcia-Fernandez J."/>
            <person name="Gibson-Brown J.J."/>
            <person name="Grigoriev I.V."/>
            <person name="Horton A.C."/>
            <person name="de Jong P.J."/>
            <person name="Jurka J."/>
            <person name="Kapitonov V.V."/>
            <person name="Kohara Y."/>
            <person name="Kuroki Y."/>
            <person name="Lindquist E."/>
            <person name="Lucas S."/>
            <person name="Osoegawa K."/>
            <person name="Pennacchio L.A."/>
            <person name="Salamov A.A."/>
            <person name="Satou Y."/>
            <person name="Sauka-Spengler T."/>
            <person name="Schmutz J."/>
            <person name="Shin-I T."/>
            <person name="Toyoda A."/>
            <person name="Bronner-Fraser M."/>
            <person name="Fujiyama A."/>
            <person name="Holland L.Z."/>
            <person name="Holland P.W.H."/>
            <person name="Satoh N."/>
            <person name="Rokhsar D.S."/>
        </authorList>
    </citation>
    <scope>NUCLEOTIDE SEQUENCE [LARGE SCALE GENOMIC DNA]</scope>
    <source>
        <strain evidence="3">S238N-H82</strain>
        <tissue evidence="3">Testes</tissue>
    </source>
</reference>
<dbReference type="EMBL" id="GG666573">
    <property type="protein sequence ID" value="EEN53578.1"/>
    <property type="molecule type" value="Genomic_DNA"/>
</dbReference>
<feature type="compositionally biased region" description="Polar residues" evidence="1">
    <location>
        <begin position="359"/>
        <end position="381"/>
    </location>
</feature>
<feature type="compositionally biased region" description="Polar residues" evidence="1">
    <location>
        <begin position="512"/>
        <end position="528"/>
    </location>
</feature>
<protein>
    <recommendedName>
        <fullName evidence="4">KASH domain-containing protein</fullName>
    </recommendedName>
</protein>
<gene>
    <name evidence="3" type="ORF">BRAFLDRAFT_82329</name>
</gene>
<name>C3Z1G0_BRAFL</name>
<evidence type="ECO:0008006" key="4">
    <source>
        <dbReference type="Google" id="ProtNLM"/>
    </source>
</evidence>
<proteinExistence type="predicted"/>
<feature type="compositionally biased region" description="Basic and acidic residues" evidence="1">
    <location>
        <begin position="458"/>
        <end position="468"/>
    </location>
</feature>